<evidence type="ECO:0000256" key="2">
    <source>
        <dbReference type="ARBA" id="ARBA00022692"/>
    </source>
</evidence>
<evidence type="ECO:0000256" key="7">
    <source>
        <dbReference type="SAM" id="Phobius"/>
    </source>
</evidence>
<protein>
    <submittedName>
        <fullName evidence="10">SH3 domain-containing protein</fullName>
    </submittedName>
</protein>
<keyword evidence="4 7" id="KW-1133">Transmembrane helix</keyword>
<dbReference type="STRING" id="61652.AXX16_1129"/>
<reference evidence="10 12" key="1">
    <citation type="submission" date="2018-12" db="EMBL/GenBank/DDBJ databases">
        <authorList>
            <consortium name="Pathogen Informatics"/>
        </authorList>
    </citation>
    <scope>NUCLEOTIDE SEQUENCE [LARGE SCALE GENOMIC DNA]</scope>
    <source>
        <strain evidence="11 13">NCTC12971</strain>
        <strain evidence="10 12">NCTC9419</strain>
    </source>
</reference>
<sequence>MKKMQKLRLIFLALLSFSITWGAHAEDKRYISDELNTYVHSGPGNQYRIVGTLNAGDEVTLLSVNDSTKYGQIRDAKGRSVWIPLDQLSNTPSLRTRVPELEQQVQTLTDKLANIDNSWNQRTAEMQQKVAASDSTISGLQEENQALKNQLQVAQKKVNAVNLQLDDKQRTIILQWFMYGGGVAGIGLLLGLLLPHLLPRRKNNNRWMN</sequence>
<dbReference type="Gene3D" id="1.20.1170.10">
    <property type="match status" value="1"/>
</dbReference>
<evidence type="ECO:0000259" key="9">
    <source>
        <dbReference type="PROSITE" id="PS51781"/>
    </source>
</evidence>
<dbReference type="Proteomes" id="UP000307968">
    <property type="component" value="Chromosome"/>
</dbReference>
<comment type="subcellular location">
    <subcellularLocation>
        <location evidence="1">Membrane</location>
        <topology evidence="1">Single-pass membrane protein</topology>
    </subcellularLocation>
</comment>
<evidence type="ECO:0000313" key="12">
    <source>
        <dbReference type="Proteomes" id="UP000271603"/>
    </source>
</evidence>
<dbReference type="InterPro" id="IPR016476">
    <property type="entry name" value="SH3_dom_pro"/>
</dbReference>
<name>A0A447QK57_SERRU</name>
<feature type="domain" description="SH3b" evidence="9">
    <location>
        <begin position="26"/>
        <end position="92"/>
    </location>
</feature>
<keyword evidence="5 7" id="KW-0472">Membrane</keyword>
<feature type="coiled-coil region" evidence="6">
    <location>
        <begin position="98"/>
        <end position="171"/>
    </location>
</feature>
<proteinExistence type="predicted"/>
<evidence type="ECO:0000256" key="5">
    <source>
        <dbReference type="ARBA" id="ARBA00023136"/>
    </source>
</evidence>
<evidence type="ECO:0000256" key="1">
    <source>
        <dbReference type="ARBA" id="ARBA00004167"/>
    </source>
</evidence>
<keyword evidence="2 7" id="KW-0812">Transmembrane</keyword>
<evidence type="ECO:0000313" key="10">
    <source>
        <dbReference type="EMBL" id="VEA70232.1"/>
    </source>
</evidence>
<dbReference type="EMBL" id="LR590463">
    <property type="protein sequence ID" value="VTP67371.1"/>
    <property type="molecule type" value="Genomic_DNA"/>
</dbReference>
<evidence type="ECO:0000256" key="4">
    <source>
        <dbReference type="ARBA" id="ARBA00022989"/>
    </source>
</evidence>
<accession>A0A447QK57</accession>
<dbReference type="Pfam" id="PF08239">
    <property type="entry name" value="SH3_3"/>
    <property type="match status" value="1"/>
</dbReference>
<gene>
    <name evidence="11" type="ORF">NCTC12971_05073</name>
    <name evidence="10" type="ORF">NCTC9419_01725</name>
</gene>
<dbReference type="PROSITE" id="PS51781">
    <property type="entry name" value="SH3B"/>
    <property type="match status" value="1"/>
</dbReference>
<dbReference type="Proteomes" id="UP000271603">
    <property type="component" value="Chromosome"/>
</dbReference>
<dbReference type="Gene3D" id="2.30.30.40">
    <property type="entry name" value="SH3 Domains"/>
    <property type="match status" value="1"/>
</dbReference>
<dbReference type="GO" id="GO:0016020">
    <property type="term" value="C:membrane"/>
    <property type="evidence" value="ECO:0007669"/>
    <property type="project" value="UniProtKB-SubCell"/>
</dbReference>
<evidence type="ECO:0000313" key="13">
    <source>
        <dbReference type="Proteomes" id="UP000307968"/>
    </source>
</evidence>
<evidence type="ECO:0000256" key="6">
    <source>
        <dbReference type="SAM" id="Coils"/>
    </source>
</evidence>
<feature type="signal peptide" evidence="8">
    <location>
        <begin position="1"/>
        <end position="25"/>
    </location>
</feature>
<keyword evidence="6" id="KW-0175">Coiled coil</keyword>
<dbReference type="SMART" id="SM00287">
    <property type="entry name" value="SH3b"/>
    <property type="match status" value="1"/>
</dbReference>
<feature type="chain" id="PRO_5033824855" evidence="8">
    <location>
        <begin position="26"/>
        <end position="209"/>
    </location>
</feature>
<dbReference type="PIRSF" id="PIRSF006158">
    <property type="entry name" value="UCP006158_SH3"/>
    <property type="match status" value="1"/>
</dbReference>
<dbReference type="InterPro" id="IPR003646">
    <property type="entry name" value="SH3-like_bac-type"/>
</dbReference>
<feature type="transmembrane region" description="Helical" evidence="7">
    <location>
        <begin position="176"/>
        <end position="198"/>
    </location>
</feature>
<dbReference type="NCBIfam" id="TIGR04211">
    <property type="entry name" value="SH3_and_anchor"/>
    <property type="match status" value="1"/>
</dbReference>
<evidence type="ECO:0000256" key="3">
    <source>
        <dbReference type="ARBA" id="ARBA00022729"/>
    </source>
</evidence>
<dbReference type="EMBL" id="LR134155">
    <property type="protein sequence ID" value="VEA70232.1"/>
    <property type="molecule type" value="Genomic_DNA"/>
</dbReference>
<organism evidence="10 12">
    <name type="scientific">Serratia rubidaea</name>
    <name type="common">Serratia marinorubra</name>
    <dbReference type="NCBI Taxonomy" id="61652"/>
    <lineage>
        <taxon>Bacteria</taxon>
        <taxon>Pseudomonadati</taxon>
        <taxon>Pseudomonadota</taxon>
        <taxon>Gammaproteobacteria</taxon>
        <taxon>Enterobacterales</taxon>
        <taxon>Yersiniaceae</taxon>
        <taxon>Serratia</taxon>
    </lineage>
</organism>
<evidence type="ECO:0000313" key="11">
    <source>
        <dbReference type="EMBL" id="VTP67371.1"/>
    </source>
</evidence>
<dbReference type="AlphaFoldDB" id="A0A447QK57"/>
<keyword evidence="3 8" id="KW-0732">Signal</keyword>
<evidence type="ECO:0000256" key="8">
    <source>
        <dbReference type="SAM" id="SignalP"/>
    </source>
</evidence>